<organism evidence="7 9">
    <name type="scientific">Devosia psychrophila</name>
    <dbReference type="NCBI Taxonomy" id="728005"/>
    <lineage>
        <taxon>Bacteria</taxon>
        <taxon>Pseudomonadati</taxon>
        <taxon>Pseudomonadota</taxon>
        <taxon>Alphaproteobacteria</taxon>
        <taxon>Hyphomicrobiales</taxon>
        <taxon>Devosiaceae</taxon>
        <taxon>Devosia</taxon>
    </lineage>
</organism>
<dbReference type="PROSITE" id="PS50977">
    <property type="entry name" value="HTH_TETR_2"/>
    <property type="match status" value="1"/>
</dbReference>
<keyword evidence="2 4" id="KW-0238">DNA-binding</keyword>
<keyword evidence="1" id="KW-0805">Transcription regulation</keyword>
<dbReference type="InterPro" id="IPR041347">
    <property type="entry name" value="MftR_C"/>
</dbReference>
<sequence length="190" mass="20659">MPPNSEHARKHLRLAALELFAENGFDQTTTAQIAARAGLTERTFFRHFPDKREVLFEGQEILSAALSDATMRAPAELSPMQTLHLACASVTQLLEDNRPFSEPRQHIIAASPALLEREVAKHAALGRSVAAALQRRGVEPLQATFAAQIGLAVLSHAIALWFADASLPLNDCIERAFAELQMLASPAKSS</sequence>
<dbReference type="InterPro" id="IPR023772">
    <property type="entry name" value="DNA-bd_HTH_TetR-type_CS"/>
</dbReference>
<dbReference type="Proteomes" id="UP000033519">
    <property type="component" value="Unassembled WGS sequence"/>
</dbReference>
<evidence type="ECO:0000256" key="4">
    <source>
        <dbReference type="PROSITE-ProRule" id="PRU00335"/>
    </source>
</evidence>
<name>A0A0F5PU65_9HYPH</name>
<dbReference type="PANTHER" id="PTHR30055">
    <property type="entry name" value="HTH-TYPE TRANSCRIPTIONAL REGULATOR RUTR"/>
    <property type="match status" value="1"/>
</dbReference>
<dbReference type="PATRIC" id="fig|728005.3.peg.1306"/>
<dbReference type="EMBL" id="FOMB01000004">
    <property type="protein sequence ID" value="SFC34679.1"/>
    <property type="molecule type" value="Genomic_DNA"/>
</dbReference>
<dbReference type="SUPFAM" id="SSF46689">
    <property type="entry name" value="Homeodomain-like"/>
    <property type="match status" value="1"/>
</dbReference>
<evidence type="ECO:0000256" key="2">
    <source>
        <dbReference type="ARBA" id="ARBA00023125"/>
    </source>
</evidence>
<dbReference type="Pfam" id="PF00440">
    <property type="entry name" value="TetR_N"/>
    <property type="match status" value="1"/>
</dbReference>
<evidence type="ECO:0000256" key="3">
    <source>
        <dbReference type="ARBA" id="ARBA00023163"/>
    </source>
</evidence>
<dbReference type="PANTHER" id="PTHR30055:SF238">
    <property type="entry name" value="MYCOFACTOCIN BIOSYNTHESIS TRANSCRIPTIONAL REGULATOR MFTR-RELATED"/>
    <property type="match status" value="1"/>
</dbReference>
<dbReference type="PRINTS" id="PR00455">
    <property type="entry name" value="HTHTETR"/>
</dbReference>
<dbReference type="RefSeq" id="WP_046171907.1">
    <property type="nucleotide sequence ID" value="NZ_FOMB01000004.1"/>
</dbReference>
<reference evidence="7 9" key="2">
    <citation type="submission" date="2016-10" db="EMBL/GenBank/DDBJ databases">
        <authorList>
            <person name="de Groot N.N."/>
        </authorList>
    </citation>
    <scope>NUCLEOTIDE SEQUENCE [LARGE SCALE GENOMIC DNA]</scope>
    <source>
        <strain evidence="7 9">CGMCC 1.10210</strain>
    </source>
</reference>
<keyword evidence="3" id="KW-0804">Transcription</keyword>
<feature type="domain" description="HTH tetR-type" evidence="5">
    <location>
        <begin position="6"/>
        <end position="66"/>
    </location>
</feature>
<dbReference type="STRING" id="728005.SAMN04488059_10465"/>
<dbReference type="GO" id="GO:0003700">
    <property type="term" value="F:DNA-binding transcription factor activity"/>
    <property type="evidence" value="ECO:0007669"/>
    <property type="project" value="TreeGrafter"/>
</dbReference>
<feature type="DNA-binding region" description="H-T-H motif" evidence="4">
    <location>
        <begin position="29"/>
        <end position="48"/>
    </location>
</feature>
<dbReference type="Proteomes" id="UP000182258">
    <property type="component" value="Unassembled WGS sequence"/>
</dbReference>
<dbReference type="GO" id="GO:0000976">
    <property type="term" value="F:transcription cis-regulatory region binding"/>
    <property type="evidence" value="ECO:0007669"/>
    <property type="project" value="TreeGrafter"/>
</dbReference>
<evidence type="ECO:0000313" key="8">
    <source>
        <dbReference type="Proteomes" id="UP000033519"/>
    </source>
</evidence>
<evidence type="ECO:0000313" key="7">
    <source>
        <dbReference type="EMBL" id="SFC34679.1"/>
    </source>
</evidence>
<dbReference type="PROSITE" id="PS01081">
    <property type="entry name" value="HTH_TETR_1"/>
    <property type="match status" value="1"/>
</dbReference>
<evidence type="ECO:0000256" key="1">
    <source>
        <dbReference type="ARBA" id="ARBA00023015"/>
    </source>
</evidence>
<dbReference type="AlphaFoldDB" id="A0A0F5PU65"/>
<dbReference type="OrthoDB" id="9811084at2"/>
<dbReference type="InterPro" id="IPR009057">
    <property type="entry name" value="Homeodomain-like_sf"/>
</dbReference>
<dbReference type="Gene3D" id="1.10.357.10">
    <property type="entry name" value="Tetracycline Repressor, domain 2"/>
    <property type="match status" value="1"/>
</dbReference>
<evidence type="ECO:0000313" key="6">
    <source>
        <dbReference type="EMBL" id="KKC32173.1"/>
    </source>
</evidence>
<accession>A0A0F5PU65</accession>
<evidence type="ECO:0000259" key="5">
    <source>
        <dbReference type="PROSITE" id="PS50977"/>
    </source>
</evidence>
<dbReference type="Pfam" id="PF17754">
    <property type="entry name" value="TetR_C_14"/>
    <property type="match status" value="1"/>
</dbReference>
<dbReference type="InterPro" id="IPR050109">
    <property type="entry name" value="HTH-type_TetR-like_transc_reg"/>
</dbReference>
<evidence type="ECO:0000313" key="9">
    <source>
        <dbReference type="Proteomes" id="UP000182258"/>
    </source>
</evidence>
<keyword evidence="8" id="KW-1185">Reference proteome</keyword>
<gene>
    <name evidence="7" type="ORF">SAMN04488059_10465</name>
    <name evidence="6" type="ORF">WH91_15525</name>
</gene>
<proteinExistence type="predicted"/>
<protein>
    <submittedName>
        <fullName evidence="7">Transcriptional regulator, TetR family</fullName>
    </submittedName>
</protein>
<dbReference type="InterPro" id="IPR001647">
    <property type="entry name" value="HTH_TetR"/>
</dbReference>
<reference evidence="6 8" key="1">
    <citation type="submission" date="2015-03" db="EMBL/GenBank/DDBJ databases">
        <authorList>
            <person name="Lepp D."/>
            <person name="Hassan Y.I."/>
            <person name="Li X.-Z."/>
            <person name="Zhou T."/>
        </authorList>
    </citation>
    <scope>NUCLEOTIDE SEQUENCE [LARGE SCALE GENOMIC DNA]</scope>
    <source>
        <strain evidence="6 8">Cr7-05</strain>
    </source>
</reference>
<dbReference type="EMBL" id="LAPV01000141">
    <property type="protein sequence ID" value="KKC32173.1"/>
    <property type="molecule type" value="Genomic_DNA"/>
</dbReference>